<dbReference type="Proteomes" id="UP000291117">
    <property type="component" value="Unassembled WGS sequence"/>
</dbReference>
<dbReference type="GO" id="GO:0006352">
    <property type="term" value="P:DNA-templated transcription initiation"/>
    <property type="evidence" value="ECO:0007669"/>
    <property type="project" value="InterPro"/>
</dbReference>
<evidence type="ECO:0000256" key="4">
    <source>
        <dbReference type="ARBA" id="ARBA00023163"/>
    </source>
</evidence>
<dbReference type="RefSeq" id="WP_131608871.1">
    <property type="nucleotide sequence ID" value="NZ_SJSM01000005.1"/>
</dbReference>
<dbReference type="NCBIfam" id="TIGR02937">
    <property type="entry name" value="sigma70-ECF"/>
    <property type="match status" value="1"/>
</dbReference>
<dbReference type="InterPro" id="IPR013325">
    <property type="entry name" value="RNA_pol_sigma_r2"/>
</dbReference>
<dbReference type="SUPFAM" id="SSF88946">
    <property type="entry name" value="Sigma2 domain of RNA polymerase sigma factors"/>
    <property type="match status" value="1"/>
</dbReference>
<evidence type="ECO:0000313" key="8">
    <source>
        <dbReference type="Proteomes" id="UP000291117"/>
    </source>
</evidence>
<keyword evidence="4" id="KW-0804">Transcription</keyword>
<comment type="similarity">
    <text evidence="1">Belongs to the sigma-70 factor family. ECF subfamily.</text>
</comment>
<dbReference type="Gene3D" id="1.10.10.10">
    <property type="entry name" value="Winged helix-like DNA-binding domain superfamily/Winged helix DNA-binding domain"/>
    <property type="match status" value="1"/>
</dbReference>
<dbReference type="Gene3D" id="1.10.1740.10">
    <property type="match status" value="1"/>
</dbReference>
<keyword evidence="8" id="KW-1185">Reference proteome</keyword>
<dbReference type="PANTHER" id="PTHR43133">
    <property type="entry name" value="RNA POLYMERASE ECF-TYPE SIGMA FACTO"/>
    <property type="match status" value="1"/>
</dbReference>
<evidence type="ECO:0000256" key="1">
    <source>
        <dbReference type="ARBA" id="ARBA00010641"/>
    </source>
</evidence>
<dbReference type="InterPro" id="IPR013249">
    <property type="entry name" value="RNA_pol_sigma70_r4_t2"/>
</dbReference>
<keyword evidence="3" id="KW-0731">Sigma factor</keyword>
<reference evidence="7 8" key="1">
    <citation type="submission" date="2019-02" db="EMBL/GenBank/DDBJ databases">
        <title>Pedobacter sp. RP-3-8 sp. nov., isolated from Arctic soil.</title>
        <authorList>
            <person name="Dahal R.H."/>
        </authorList>
    </citation>
    <scope>NUCLEOTIDE SEQUENCE [LARGE SCALE GENOMIC DNA]</scope>
    <source>
        <strain evidence="7 8">RP-3-8</strain>
    </source>
</reference>
<evidence type="ECO:0000313" key="7">
    <source>
        <dbReference type="EMBL" id="TCC96572.1"/>
    </source>
</evidence>
<sequence>MAINNQIQQQVKAWVEGDDYAFKSVFDYFRPRLLAAALKMVKNSEDAEELVMNVLLKTWQLRLKVADIDRLDDYIFGIMRQQISGFMRKHIIETRSINDIPLEQLGSTSLPELSQREISERYRAALLKLSEQRRKIFLMSREEEMSNYAIAEQANLSVHTVNNHIKASLKVLKKEFQDNPEVIGFVLAVTPAAFPFF</sequence>
<feature type="domain" description="RNA polymerase sigma factor 70 region 4 type 2" evidence="6">
    <location>
        <begin position="120"/>
        <end position="170"/>
    </location>
</feature>
<name>A0A4R0NC50_9SPHI</name>
<evidence type="ECO:0000256" key="2">
    <source>
        <dbReference type="ARBA" id="ARBA00023015"/>
    </source>
</evidence>
<keyword evidence="2" id="KW-0805">Transcription regulation</keyword>
<dbReference type="SUPFAM" id="SSF88659">
    <property type="entry name" value="Sigma3 and sigma4 domains of RNA polymerase sigma factors"/>
    <property type="match status" value="1"/>
</dbReference>
<dbReference type="OrthoDB" id="711087at2"/>
<dbReference type="AlphaFoldDB" id="A0A4R0NC50"/>
<evidence type="ECO:0000256" key="3">
    <source>
        <dbReference type="ARBA" id="ARBA00023082"/>
    </source>
</evidence>
<dbReference type="GO" id="GO:0003677">
    <property type="term" value="F:DNA binding"/>
    <property type="evidence" value="ECO:0007669"/>
    <property type="project" value="InterPro"/>
</dbReference>
<comment type="caution">
    <text evidence="7">The sequence shown here is derived from an EMBL/GenBank/DDBJ whole genome shotgun (WGS) entry which is preliminary data.</text>
</comment>
<evidence type="ECO:0000259" key="5">
    <source>
        <dbReference type="Pfam" id="PF04542"/>
    </source>
</evidence>
<organism evidence="7 8">
    <name type="scientific">Pedobacter hiemivivus</name>
    <dbReference type="NCBI Taxonomy" id="2530454"/>
    <lineage>
        <taxon>Bacteria</taxon>
        <taxon>Pseudomonadati</taxon>
        <taxon>Bacteroidota</taxon>
        <taxon>Sphingobacteriia</taxon>
        <taxon>Sphingobacteriales</taxon>
        <taxon>Sphingobacteriaceae</taxon>
        <taxon>Pedobacter</taxon>
    </lineage>
</organism>
<accession>A0A4R0NC50</accession>
<dbReference type="EMBL" id="SJSM01000005">
    <property type="protein sequence ID" value="TCC96572.1"/>
    <property type="molecule type" value="Genomic_DNA"/>
</dbReference>
<feature type="domain" description="RNA polymerase sigma-70 region 2" evidence="5">
    <location>
        <begin position="26"/>
        <end position="89"/>
    </location>
</feature>
<dbReference type="GO" id="GO:0016987">
    <property type="term" value="F:sigma factor activity"/>
    <property type="evidence" value="ECO:0007669"/>
    <property type="project" value="UniProtKB-KW"/>
</dbReference>
<evidence type="ECO:0000259" key="6">
    <source>
        <dbReference type="Pfam" id="PF08281"/>
    </source>
</evidence>
<dbReference type="Pfam" id="PF04542">
    <property type="entry name" value="Sigma70_r2"/>
    <property type="match status" value="1"/>
</dbReference>
<dbReference type="PANTHER" id="PTHR43133:SF46">
    <property type="entry name" value="RNA POLYMERASE SIGMA-70 FACTOR ECF SUBFAMILY"/>
    <property type="match status" value="1"/>
</dbReference>
<dbReference type="InterPro" id="IPR039425">
    <property type="entry name" value="RNA_pol_sigma-70-like"/>
</dbReference>
<protein>
    <submittedName>
        <fullName evidence="7">Sigma-70 family RNA polymerase sigma factor</fullName>
    </submittedName>
</protein>
<proteinExistence type="inferred from homology"/>
<gene>
    <name evidence="7" type="ORF">EZ444_11395</name>
</gene>
<dbReference type="InterPro" id="IPR014284">
    <property type="entry name" value="RNA_pol_sigma-70_dom"/>
</dbReference>
<dbReference type="InterPro" id="IPR007627">
    <property type="entry name" value="RNA_pol_sigma70_r2"/>
</dbReference>
<dbReference type="Pfam" id="PF08281">
    <property type="entry name" value="Sigma70_r4_2"/>
    <property type="match status" value="1"/>
</dbReference>
<dbReference type="InterPro" id="IPR013324">
    <property type="entry name" value="RNA_pol_sigma_r3/r4-like"/>
</dbReference>
<dbReference type="InterPro" id="IPR036388">
    <property type="entry name" value="WH-like_DNA-bd_sf"/>
</dbReference>